<evidence type="ECO:0000259" key="8">
    <source>
        <dbReference type="PROSITE" id="PS50928"/>
    </source>
</evidence>
<dbReference type="InterPro" id="IPR051393">
    <property type="entry name" value="ABC_transporter_permease"/>
</dbReference>
<evidence type="ECO:0000256" key="2">
    <source>
        <dbReference type="ARBA" id="ARBA00022448"/>
    </source>
</evidence>
<dbReference type="Pfam" id="PF00528">
    <property type="entry name" value="BPD_transp_1"/>
    <property type="match status" value="1"/>
</dbReference>
<evidence type="ECO:0000256" key="4">
    <source>
        <dbReference type="ARBA" id="ARBA00022692"/>
    </source>
</evidence>
<dbReference type="Gene3D" id="1.10.3720.10">
    <property type="entry name" value="MetI-like"/>
    <property type="match status" value="1"/>
</dbReference>
<dbReference type="InterPro" id="IPR035906">
    <property type="entry name" value="MetI-like_sf"/>
</dbReference>
<keyword evidence="3" id="KW-1003">Cell membrane</keyword>
<protein>
    <submittedName>
        <fullName evidence="9">Sugar ABC transporter permease</fullName>
    </submittedName>
</protein>
<reference evidence="9 10" key="1">
    <citation type="submission" date="2022-11" db="EMBL/GenBank/DDBJ databases">
        <title>Nonomuraea corallina sp. nov., a new species of the genus Nonomuraea isolated from sea side sediment in Thai sea.</title>
        <authorList>
            <person name="Ngamcharungchit C."/>
            <person name="Matsumoto A."/>
            <person name="Suriyachadkun C."/>
            <person name="Panbangred W."/>
            <person name="Inahashi Y."/>
            <person name="Intra B."/>
        </authorList>
    </citation>
    <scope>NUCLEOTIDE SEQUENCE [LARGE SCALE GENOMIC DNA]</scope>
    <source>
        <strain evidence="9 10">DSM 43553</strain>
    </source>
</reference>
<dbReference type="Proteomes" id="UP001212498">
    <property type="component" value="Unassembled WGS sequence"/>
</dbReference>
<evidence type="ECO:0000313" key="10">
    <source>
        <dbReference type="Proteomes" id="UP001212498"/>
    </source>
</evidence>
<feature type="transmembrane region" description="Helical" evidence="7">
    <location>
        <begin position="122"/>
        <end position="142"/>
    </location>
</feature>
<evidence type="ECO:0000256" key="1">
    <source>
        <dbReference type="ARBA" id="ARBA00004651"/>
    </source>
</evidence>
<dbReference type="InterPro" id="IPR000515">
    <property type="entry name" value="MetI-like"/>
</dbReference>
<accession>A0ABT4T247</accession>
<dbReference type="RefSeq" id="WP_271277654.1">
    <property type="nucleotide sequence ID" value="NZ_BAABFD010000002.1"/>
</dbReference>
<comment type="subcellular location">
    <subcellularLocation>
        <location evidence="1 7">Cell membrane</location>
        <topology evidence="1 7">Multi-pass membrane protein</topology>
    </subcellularLocation>
</comment>
<feature type="transmembrane region" description="Helical" evidence="7">
    <location>
        <begin position="287"/>
        <end position="311"/>
    </location>
</feature>
<evidence type="ECO:0000256" key="6">
    <source>
        <dbReference type="ARBA" id="ARBA00023136"/>
    </source>
</evidence>
<feature type="transmembrane region" description="Helical" evidence="7">
    <location>
        <begin position="218"/>
        <end position="239"/>
    </location>
</feature>
<dbReference type="SUPFAM" id="SSF161098">
    <property type="entry name" value="MetI-like"/>
    <property type="match status" value="1"/>
</dbReference>
<evidence type="ECO:0000256" key="5">
    <source>
        <dbReference type="ARBA" id="ARBA00022989"/>
    </source>
</evidence>
<evidence type="ECO:0000256" key="3">
    <source>
        <dbReference type="ARBA" id="ARBA00022475"/>
    </source>
</evidence>
<proteinExistence type="inferred from homology"/>
<keyword evidence="5 7" id="KW-1133">Transmembrane helix</keyword>
<comment type="caution">
    <text evidence="9">The sequence shown here is derived from an EMBL/GenBank/DDBJ whole genome shotgun (WGS) entry which is preliminary data.</text>
</comment>
<dbReference type="PROSITE" id="PS50928">
    <property type="entry name" value="ABC_TM1"/>
    <property type="match status" value="1"/>
</dbReference>
<dbReference type="EMBL" id="JAPNUD010000065">
    <property type="protein sequence ID" value="MDA0643354.1"/>
    <property type="molecule type" value="Genomic_DNA"/>
</dbReference>
<sequence length="321" mass="34978">MMASTHVARRGHALARPSRRRPGEGLRALLWLSPWIAGVAVFFVYPLLSTVYFSFHRYDLFTLEFIGLDNYRYAFSDPRVLQSALNTLWLVVFMVPAQVVFALGVAQLLAKLKSGGGILRTIFYLPSLVPMVAGTVAFVYLLNPATGPVNQLLAWFGIAGPDWFGSAAWAKPSLTLLALWGAGNTIMIFLAALLDVPRHLYEAAAIDGAGAWRQFRSITLPTISPVLMFSAVTGVIYAVQYFTQAVIASRVASGATDSAGTTFTPGYPDGSLLTLPQHLFHTGFRDWSMGLACVHALLLFAVAMLFTLILLRQFGKAEVTS</sequence>
<evidence type="ECO:0000256" key="7">
    <source>
        <dbReference type="RuleBase" id="RU363032"/>
    </source>
</evidence>
<dbReference type="PANTHER" id="PTHR30193">
    <property type="entry name" value="ABC TRANSPORTER PERMEASE PROTEIN"/>
    <property type="match status" value="1"/>
</dbReference>
<feature type="transmembrane region" description="Helical" evidence="7">
    <location>
        <begin position="88"/>
        <end position="110"/>
    </location>
</feature>
<keyword evidence="4 7" id="KW-0812">Transmembrane</keyword>
<evidence type="ECO:0000313" key="9">
    <source>
        <dbReference type="EMBL" id="MDA0643354.1"/>
    </source>
</evidence>
<comment type="similarity">
    <text evidence="7">Belongs to the binding-protein-dependent transport system permease family.</text>
</comment>
<dbReference type="PANTHER" id="PTHR30193:SF1">
    <property type="entry name" value="ABC TRANSPORTER PERMEASE PROTEIN YESP-RELATED"/>
    <property type="match status" value="1"/>
</dbReference>
<feature type="domain" description="ABC transmembrane type-1" evidence="8">
    <location>
        <begin position="84"/>
        <end position="310"/>
    </location>
</feature>
<organism evidence="9 10">
    <name type="scientific">Nonomuraea ferruginea</name>
    <dbReference type="NCBI Taxonomy" id="46174"/>
    <lineage>
        <taxon>Bacteria</taxon>
        <taxon>Bacillati</taxon>
        <taxon>Actinomycetota</taxon>
        <taxon>Actinomycetes</taxon>
        <taxon>Streptosporangiales</taxon>
        <taxon>Streptosporangiaceae</taxon>
        <taxon>Nonomuraea</taxon>
    </lineage>
</organism>
<name>A0ABT4T247_9ACTN</name>
<keyword evidence="2 7" id="KW-0813">Transport</keyword>
<keyword evidence="6 7" id="KW-0472">Membrane</keyword>
<gene>
    <name evidence="9" type="ORF">OUY24_22225</name>
</gene>
<feature type="transmembrane region" description="Helical" evidence="7">
    <location>
        <begin position="177"/>
        <end position="197"/>
    </location>
</feature>
<dbReference type="CDD" id="cd06261">
    <property type="entry name" value="TM_PBP2"/>
    <property type="match status" value="1"/>
</dbReference>
<feature type="transmembrane region" description="Helical" evidence="7">
    <location>
        <begin position="28"/>
        <end position="48"/>
    </location>
</feature>
<keyword evidence="10" id="KW-1185">Reference proteome</keyword>